<dbReference type="Proteomes" id="UP000235728">
    <property type="component" value="Unassembled WGS sequence"/>
</dbReference>
<gene>
    <name evidence="3" type="ORF">BM221_000072</name>
</gene>
<evidence type="ECO:0000256" key="2">
    <source>
        <dbReference type="SAM" id="SignalP"/>
    </source>
</evidence>
<organism evidence="3 4">
    <name type="scientific">Beauveria bassiana</name>
    <name type="common">White muscardine disease fungus</name>
    <name type="synonym">Tritirachium shiotae</name>
    <dbReference type="NCBI Taxonomy" id="176275"/>
    <lineage>
        <taxon>Eukaryota</taxon>
        <taxon>Fungi</taxon>
        <taxon>Dikarya</taxon>
        <taxon>Ascomycota</taxon>
        <taxon>Pezizomycotina</taxon>
        <taxon>Sordariomycetes</taxon>
        <taxon>Hypocreomycetidae</taxon>
        <taxon>Hypocreales</taxon>
        <taxon>Cordycipitaceae</taxon>
        <taxon>Beauveria</taxon>
    </lineage>
</organism>
<comment type="caution">
    <text evidence="3">The sequence shown here is derived from an EMBL/GenBank/DDBJ whole genome shotgun (WGS) entry which is preliminary data.</text>
</comment>
<reference evidence="3 4" key="1">
    <citation type="journal article" date="2016" name="Appl. Microbiol. Biotechnol.">
        <title>Characterization of T-DNA insertion mutants with decreased virulence in the entomopathogenic fungus Beauveria bassiana JEF-007.</title>
        <authorList>
            <person name="Kim S."/>
            <person name="Lee S.J."/>
            <person name="Nai Y.S."/>
            <person name="Yu J.S."/>
            <person name="Lee M.R."/>
            <person name="Yang Y.T."/>
            <person name="Kim J.S."/>
        </authorList>
    </citation>
    <scope>NUCLEOTIDE SEQUENCE [LARGE SCALE GENOMIC DNA]</scope>
    <source>
        <strain evidence="3 4">JEF-007</strain>
    </source>
</reference>
<keyword evidence="2" id="KW-0732">Signal</keyword>
<feature type="compositionally biased region" description="Low complexity" evidence="1">
    <location>
        <begin position="24"/>
        <end position="41"/>
    </location>
</feature>
<proteinExistence type="predicted"/>
<protein>
    <submittedName>
        <fullName evidence="3">Uncharacterized protein</fullName>
    </submittedName>
</protein>
<dbReference type="EMBL" id="MRVG01000001">
    <property type="protein sequence ID" value="PMB72655.1"/>
    <property type="molecule type" value="Genomic_DNA"/>
</dbReference>
<evidence type="ECO:0000313" key="4">
    <source>
        <dbReference type="Proteomes" id="UP000235728"/>
    </source>
</evidence>
<evidence type="ECO:0000313" key="3">
    <source>
        <dbReference type="EMBL" id="PMB72655.1"/>
    </source>
</evidence>
<name>A0A2N6NZG2_BEABA</name>
<feature type="region of interest" description="Disordered" evidence="1">
    <location>
        <begin position="23"/>
        <end position="43"/>
    </location>
</feature>
<feature type="compositionally biased region" description="Low complexity" evidence="1">
    <location>
        <begin position="157"/>
        <end position="178"/>
    </location>
</feature>
<dbReference type="AlphaFoldDB" id="A0A2N6NZG2"/>
<feature type="chain" id="PRO_5014892071" evidence="2">
    <location>
        <begin position="18"/>
        <end position="200"/>
    </location>
</feature>
<feature type="signal peptide" evidence="2">
    <location>
        <begin position="1"/>
        <end position="17"/>
    </location>
</feature>
<evidence type="ECO:0000256" key="1">
    <source>
        <dbReference type="SAM" id="MobiDB-lite"/>
    </source>
</evidence>
<sequence>MKVASVIVTSLMGYALAAPASVDSNTPTTTVASNAPTTTNTLPASKRPETICLRASSKLFLACVKAPKRDEPSDVLRERCTKERDEAKAECLERDGKTEVLEDEKKNKAECAVSVNRTFAQCKKDKVLKSIKADCENNRKNELAECYKSKGLKPDQETTPGTEEVTPGTEEATPGTDEVTPGTDEVPQSCPSKPEPESKS</sequence>
<feature type="region of interest" description="Disordered" evidence="1">
    <location>
        <begin position="149"/>
        <end position="200"/>
    </location>
</feature>
<accession>A0A2N6NZG2</accession>